<proteinExistence type="predicted"/>
<evidence type="ECO:0000313" key="5">
    <source>
        <dbReference type="Proteomes" id="UP001172054"/>
    </source>
</evidence>
<sequence>MDNNLLTLWRTVPSGKVKKEKIVETLGISAKQASRYIHKWSTEGWFTFTAGRGRGNASELYWLKDVEKLYEEQLMTIIEQEAVETSSKYLLFDWSADVKLRLIERFSTKFGYSQDSSDIDKLIIPRKYQLMTMNPLETADVHSANFVATVFNRLVSVDSKGKVSPEIAHSWDLSPTKLRLYLKKGIKFHDGSLLTAEDVADCLNRIRSHENSRELWEPVKRITVPAPLVIDFTFPGGCSYCLQMLGMINSSIFKESQGQLYGTGSFCLDNSHELKTVLVAFKDYFGERPLLDAIEFVQVPEDFDFAYRTSQPKEAEETFLVESDSGVGIIVMNAFRDSAIQRQEVRDYLHAIIRKHRYSISEADSRILPNEEGMLIGQNQQYRFATAERPLFEEPLIIKTTSYLKNVSDWLQAIFEQEGIPAEVRVLPFHEYLVDNGKDQQADLYIHGEVFEMNQDFSFFYFLSNGLSPFATLIDRDPELTQLLGQYWHTPFEEWTMLNRQIEKSLVESSILIPLYYAKRQIPFSSELMNIKLSHFGYVDFSKLWVRPNLDC</sequence>
<dbReference type="InterPro" id="IPR000914">
    <property type="entry name" value="SBP_5_dom"/>
</dbReference>
<dbReference type="Pfam" id="PF00496">
    <property type="entry name" value="SBP_bac_5"/>
    <property type="match status" value="1"/>
</dbReference>
<dbReference type="Gene3D" id="3.10.105.10">
    <property type="entry name" value="Dipeptide-binding Protein, Domain 3"/>
    <property type="match status" value="1"/>
</dbReference>
<feature type="domain" description="Transcriptional regulator SgrR N-terminal HTH" evidence="3">
    <location>
        <begin position="20"/>
        <end position="87"/>
    </location>
</feature>
<name>A0ABT8MQB8_9BACL</name>
<reference evidence="4 5" key="1">
    <citation type="submission" date="2023-06" db="EMBL/GenBank/DDBJ databases">
        <title>Novel species in genus Planococcus.</title>
        <authorList>
            <person name="Ning S."/>
        </authorList>
    </citation>
    <scope>NUCLEOTIDE SEQUENCE [LARGE SCALE GENOMIC DNA]</scope>
    <source>
        <strain evidence="4 5">N064</strain>
    </source>
</reference>
<protein>
    <submittedName>
        <fullName evidence="4">ABC transporter substrate-binding protein</fullName>
    </submittedName>
</protein>
<organism evidence="4 5">
    <name type="scientific">Planococcus liqunii</name>
    <dbReference type="NCBI Taxonomy" id="3058394"/>
    <lineage>
        <taxon>Bacteria</taxon>
        <taxon>Bacillati</taxon>
        <taxon>Bacillota</taxon>
        <taxon>Bacilli</taxon>
        <taxon>Bacillales</taxon>
        <taxon>Caryophanaceae</taxon>
        <taxon>Planococcus</taxon>
    </lineage>
</organism>
<dbReference type="InterPro" id="IPR025370">
    <property type="entry name" value="SgrR_HTH_N"/>
</dbReference>
<keyword evidence="5" id="KW-1185">Reference proteome</keyword>
<dbReference type="PANTHER" id="PTHR30290:SF72">
    <property type="entry name" value="HTH-TYPE TRANSCRIPTIONAL REGULATOR SGRR"/>
    <property type="match status" value="1"/>
</dbReference>
<comment type="caution">
    <text evidence="4">The sequence shown here is derived from an EMBL/GenBank/DDBJ whole genome shotgun (WGS) entry which is preliminary data.</text>
</comment>
<gene>
    <name evidence="4" type="ORF">QWY15_07240</name>
</gene>
<feature type="domain" description="Solute-binding protein family 5" evidence="2">
    <location>
        <begin position="162"/>
        <end position="302"/>
    </location>
</feature>
<dbReference type="RefSeq" id="WP_301725880.1">
    <property type="nucleotide sequence ID" value="NZ_JAUJWW010000002.1"/>
</dbReference>
<dbReference type="EMBL" id="JAUJWW010000002">
    <property type="protein sequence ID" value="MDN7227092.1"/>
    <property type="molecule type" value="Genomic_DNA"/>
</dbReference>
<dbReference type="SUPFAM" id="SSF53850">
    <property type="entry name" value="Periplasmic binding protein-like II"/>
    <property type="match status" value="1"/>
</dbReference>
<evidence type="ECO:0000259" key="3">
    <source>
        <dbReference type="Pfam" id="PF12793"/>
    </source>
</evidence>
<evidence type="ECO:0000313" key="4">
    <source>
        <dbReference type="EMBL" id="MDN7227092.1"/>
    </source>
</evidence>
<evidence type="ECO:0000256" key="1">
    <source>
        <dbReference type="ARBA" id="ARBA00023125"/>
    </source>
</evidence>
<dbReference type="Proteomes" id="UP001172054">
    <property type="component" value="Unassembled WGS sequence"/>
</dbReference>
<dbReference type="PANTHER" id="PTHR30290">
    <property type="entry name" value="PERIPLASMIC BINDING COMPONENT OF ABC TRANSPORTER"/>
    <property type="match status" value="1"/>
</dbReference>
<evidence type="ECO:0000259" key="2">
    <source>
        <dbReference type="Pfam" id="PF00496"/>
    </source>
</evidence>
<dbReference type="Gene3D" id="3.40.190.10">
    <property type="entry name" value="Periplasmic binding protein-like II"/>
    <property type="match status" value="1"/>
</dbReference>
<dbReference type="Pfam" id="PF12793">
    <property type="entry name" value="SgrR_N"/>
    <property type="match status" value="1"/>
</dbReference>
<keyword evidence="1" id="KW-0238">DNA-binding</keyword>
<accession>A0ABT8MQB8</accession>
<dbReference type="InterPro" id="IPR039424">
    <property type="entry name" value="SBP_5"/>
</dbReference>